<name>A0AAV5UKG6_9BILA</name>
<evidence type="ECO:0000313" key="2">
    <source>
        <dbReference type="EMBL" id="GMT06788.1"/>
    </source>
</evidence>
<reference evidence="2" key="1">
    <citation type="submission" date="2023-10" db="EMBL/GenBank/DDBJ databases">
        <title>Genome assembly of Pristionchus species.</title>
        <authorList>
            <person name="Yoshida K."/>
            <person name="Sommer R.J."/>
        </authorList>
    </citation>
    <scope>NUCLEOTIDE SEQUENCE</scope>
    <source>
        <strain evidence="2">RS0144</strain>
    </source>
</reference>
<keyword evidence="3" id="KW-1185">Reference proteome</keyword>
<dbReference type="EMBL" id="BTSX01000006">
    <property type="protein sequence ID" value="GMT06788.1"/>
    <property type="molecule type" value="Genomic_DNA"/>
</dbReference>
<feature type="signal peptide" evidence="1">
    <location>
        <begin position="1"/>
        <end position="17"/>
    </location>
</feature>
<organism evidence="2 3">
    <name type="scientific">Pristionchus entomophagus</name>
    <dbReference type="NCBI Taxonomy" id="358040"/>
    <lineage>
        <taxon>Eukaryota</taxon>
        <taxon>Metazoa</taxon>
        <taxon>Ecdysozoa</taxon>
        <taxon>Nematoda</taxon>
        <taxon>Chromadorea</taxon>
        <taxon>Rhabditida</taxon>
        <taxon>Rhabditina</taxon>
        <taxon>Diplogasteromorpha</taxon>
        <taxon>Diplogasteroidea</taxon>
        <taxon>Neodiplogasteridae</taxon>
        <taxon>Pristionchus</taxon>
    </lineage>
</organism>
<dbReference type="AlphaFoldDB" id="A0AAV5UKG6"/>
<dbReference type="Proteomes" id="UP001432027">
    <property type="component" value="Unassembled WGS sequence"/>
</dbReference>
<feature type="chain" id="PRO_5043955341" evidence="1">
    <location>
        <begin position="18"/>
        <end position="147"/>
    </location>
</feature>
<comment type="caution">
    <text evidence="2">The sequence shown here is derived from an EMBL/GenBank/DDBJ whole genome shotgun (WGS) entry which is preliminary data.</text>
</comment>
<accession>A0AAV5UKG6</accession>
<evidence type="ECO:0000313" key="3">
    <source>
        <dbReference type="Proteomes" id="UP001432027"/>
    </source>
</evidence>
<evidence type="ECO:0000256" key="1">
    <source>
        <dbReference type="SAM" id="SignalP"/>
    </source>
</evidence>
<proteinExistence type="predicted"/>
<protein>
    <submittedName>
        <fullName evidence="2">Uncharacterized protein</fullName>
    </submittedName>
</protein>
<keyword evidence="1" id="KW-0732">Signal</keyword>
<gene>
    <name evidence="2" type="ORF">PENTCL1PPCAC_28962</name>
</gene>
<sequence>MMRSLLLLLAFSAASLCINVTIKNNCKKIVRPVVQEWVEVGGAPGDVHQEVLNAGQKATFTYTLSTIDVKNGANGKNFARIVTLSDVPMSMYMIDRGAGFDTGMRIGANDATLVPPINCQQATCFAPQTMKSNAVDYVGTFIITFCP</sequence>